<dbReference type="Pfam" id="PF04751">
    <property type="entry name" value="DarP"/>
    <property type="match status" value="1"/>
</dbReference>
<dbReference type="InterPro" id="IPR023153">
    <property type="entry name" value="DarP_sf"/>
</dbReference>
<keyword evidence="1" id="KW-0963">Cytoplasm</keyword>
<dbReference type="NCBIfam" id="NF003593">
    <property type="entry name" value="PRK05255.1-1"/>
    <property type="match status" value="1"/>
</dbReference>
<keyword evidence="6" id="KW-1185">Reference proteome</keyword>
<dbReference type="Proteomes" id="UP000245655">
    <property type="component" value="Unassembled WGS sequence"/>
</dbReference>
<proteinExistence type="predicted"/>
<protein>
    <submittedName>
        <fullName evidence="5">Ribosome-associated protein</fullName>
    </submittedName>
</protein>
<dbReference type="RefSeq" id="WP_045443152.1">
    <property type="nucleotide sequence ID" value="NZ_CAJGZQ010000018.1"/>
</dbReference>
<organism evidence="5 6">
    <name type="scientific">Psychrobacter immobilis</name>
    <dbReference type="NCBI Taxonomy" id="498"/>
    <lineage>
        <taxon>Bacteria</taxon>
        <taxon>Pseudomonadati</taxon>
        <taxon>Pseudomonadota</taxon>
        <taxon>Gammaproteobacteria</taxon>
        <taxon>Moraxellales</taxon>
        <taxon>Moraxellaceae</taxon>
        <taxon>Psychrobacter</taxon>
    </lineage>
</organism>
<keyword evidence="3" id="KW-0699">rRNA-binding</keyword>
<dbReference type="SUPFAM" id="SSF158710">
    <property type="entry name" value="PSPTO4464-like"/>
    <property type="match status" value="1"/>
</dbReference>
<dbReference type="PANTHER" id="PTHR38101:SF1">
    <property type="entry name" value="UPF0307 PROTEIN YJGA"/>
    <property type="match status" value="1"/>
</dbReference>
<dbReference type="GO" id="GO:0005829">
    <property type="term" value="C:cytosol"/>
    <property type="evidence" value="ECO:0007669"/>
    <property type="project" value="TreeGrafter"/>
</dbReference>
<evidence type="ECO:0000256" key="1">
    <source>
        <dbReference type="ARBA" id="ARBA00022490"/>
    </source>
</evidence>
<comment type="caution">
    <text evidence="5">The sequence shown here is derived from an EMBL/GenBank/DDBJ whole genome shotgun (WGS) entry which is preliminary data.</text>
</comment>
<keyword evidence="4" id="KW-0694">RNA-binding</keyword>
<evidence type="ECO:0000256" key="4">
    <source>
        <dbReference type="ARBA" id="ARBA00022884"/>
    </source>
</evidence>
<dbReference type="InterPro" id="IPR006839">
    <property type="entry name" value="DarP"/>
</dbReference>
<dbReference type="GO" id="GO:0019843">
    <property type="term" value="F:rRNA binding"/>
    <property type="evidence" value="ECO:0007669"/>
    <property type="project" value="UniProtKB-KW"/>
</dbReference>
<evidence type="ECO:0000256" key="3">
    <source>
        <dbReference type="ARBA" id="ARBA00022730"/>
    </source>
</evidence>
<evidence type="ECO:0000313" key="6">
    <source>
        <dbReference type="Proteomes" id="UP000245655"/>
    </source>
</evidence>
<gene>
    <name evidence="5" type="ORF">C8D84_104153</name>
</gene>
<sequence>MIDWKEQDMRVSRTELKKAHERLQKLSIPLASLSKKQLKNLPASDYFMAELMALADITSANARIRQTKRVGKLISEENRHELVKALFDAFFPKEQVSKIESWFERLNINDEGTLKQFVKQYQASEQNSMYQLLLWIEYAKHTQDDELMAESKADLASYIREVTILSQLKKEK</sequence>
<accession>A0A2V2A3R4</accession>
<evidence type="ECO:0000256" key="2">
    <source>
        <dbReference type="ARBA" id="ARBA00022517"/>
    </source>
</evidence>
<dbReference type="PANTHER" id="PTHR38101">
    <property type="entry name" value="UPF0307 PROTEIN YJGA"/>
    <property type="match status" value="1"/>
</dbReference>
<dbReference type="GeneID" id="303299661"/>
<keyword evidence="2" id="KW-0690">Ribosome biogenesis</keyword>
<dbReference type="EMBL" id="QGGM01000004">
    <property type="protein sequence ID" value="PWK13671.1"/>
    <property type="molecule type" value="Genomic_DNA"/>
</dbReference>
<evidence type="ECO:0000313" key="5">
    <source>
        <dbReference type="EMBL" id="PWK13671.1"/>
    </source>
</evidence>
<dbReference type="GO" id="GO:0042254">
    <property type="term" value="P:ribosome biogenesis"/>
    <property type="evidence" value="ECO:0007669"/>
    <property type="project" value="UniProtKB-KW"/>
</dbReference>
<dbReference type="GeneID" id="60254871"/>
<name>A0A2V2A3R4_PSYIM</name>
<dbReference type="Gene3D" id="1.10.60.30">
    <property type="entry name" value="PSPTO4464-like domains"/>
    <property type="match status" value="1"/>
</dbReference>
<reference evidence="5 6" key="1">
    <citation type="submission" date="2018-05" db="EMBL/GenBank/DDBJ databases">
        <title>Genomic Encyclopedia of Type Strains, Phase IV (KMG-IV): sequencing the most valuable type-strain genomes for metagenomic binning, comparative biology and taxonomic classification.</title>
        <authorList>
            <person name="Goeker M."/>
        </authorList>
    </citation>
    <scope>NUCLEOTIDE SEQUENCE [LARGE SCALE GENOMIC DNA]</scope>
    <source>
        <strain evidence="5 6">DSM 7229</strain>
    </source>
</reference>
<dbReference type="AlphaFoldDB" id="A0A2V2A3R4"/>